<dbReference type="Proteomes" id="UP001145145">
    <property type="component" value="Unassembled WGS sequence"/>
</dbReference>
<sequence length="174" mass="20543">MGEKVYKPIVKDGDHLIRSKDNPDRVRGLTRDENNQNPDIIEWEEYDVDDLRSDDYDPYPYEERRVQLTPEQEEFAQQVGEALGAAIVAGGILLFREVISPWWKNTAWPWVKEKGRGIKNAVSGKRSKRPQQQQKQLLKNKLSQIDGLQMFLRRLIRRLNNFTSRWMKRKPKPI</sequence>
<dbReference type="AlphaFoldDB" id="A0A9W6C5L4"/>
<comment type="caution">
    <text evidence="1">The sequence shown here is derived from an EMBL/GenBank/DDBJ whole genome shotgun (WGS) entry which is preliminary data.</text>
</comment>
<keyword evidence="2" id="KW-1185">Reference proteome</keyword>
<evidence type="ECO:0000313" key="1">
    <source>
        <dbReference type="EMBL" id="GLG03613.1"/>
    </source>
</evidence>
<dbReference type="EMBL" id="BSBO01000005">
    <property type="protein sequence ID" value="GLG03613.1"/>
    <property type="molecule type" value="Genomic_DNA"/>
</dbReference>
<accession>A0A9W6C5L4</accession>
<proteinExistence type="predicted"/>
<gene>
    <name evidence="1" type="ORF">Selli1_07870</name>
</gene>
<organism evidence="1 2">
    <name type="scientific">Sellimonas catena</name>
    <dbReference type="NCBI Taxonomy" id="2994035"/>
    <lineage>
        <taxon>Bacteria</taxon>
        <taxon>Bacillati</taxon>
        <taxon>Bacillota</taxon>
        <taxon>Clostridia</taxon>
        <taxon>Lachnospirales</taxon>
        <taxon>Lachnospiraceae</taxon>
        <taxon>Sellimonas</taxon>
    </lineage>
</organism>
<name>A0A9W6C5L4_9FIRM</name>
<protein>
    <submittedName>
        <fullName evidence="1">Uncharacterized protein</fullName>
    </submittedName>
</protein>
<reference evidence="1 2" key="1">
    <citation type="journal article" date="2023" name="Int. J. Syst. Evol. Microbiol.">
        <title>Sellimonas catena sp. nov., isolated from human faeces.</title>
        <authorList>
            <person name="Hisatomi A."/>
            <person name="Ohkuma M."/>
            <person name="Sakamoto M."/>
        </authorList>
    </citation>
    <scope>NUCLEOTIDE SEQUENCE [LARGE SCALE GENOMIC DNA]</scope>
    <source>
        <strain evidence="1 2">12EGH17</strain>
    </source>
</reference>
<dbReference type="RefSeq" id="WP_281872358.1">
    <property type="nucleotide sequence ID" value="NZ_BSBO01000005.1"/>
</dbReference>
<evidence type="ECO:0000313" key="2">
    <source>
        <dbReference type="Proteomes" id="UP001145145"/>
    </source>
</evidence>